<dbReference type="InterPro" id="IPR021730">
    <property type="entry name" value="YdbH"/>
</dbReference>
<proteinExistence type="predicted"/>
<sequence length="740" mass="81191">MPSRHKGRRLLGRMLLALLLLVALLWLAWRWLLAAQGISQLDWQGLQLSGAGLQVDSLLLVRDGGDGSRVQVSASALQLAWPQRLQQRLYLPELRSQALQLSWQVGQGESAADADPQALLDSLAWLPRQLAVDQLSLELPCATGRCALLGSLQLQHGGALQQPAELRLQLQTGARSLEVQAHLEQREGQWQLRADAQLDRQPLLTLRSALREEAAVSHWQGELELVQLADSRGLFVWLQQWQTPSQHLLDTEASLRLQVSWQLALAPGANLLDVQRLRGGSGTFNAALQLQSPLLEYQNLRAEGLALTLKLDGKLAEQQLQLSLLPSSSLQAKRLQLAEGLRVQQLQAKLAGLSLQLGESPSLQGPLQLSVSKLEQAELLAQAWQFSGQLQASAQQQRLQGVLNNAAGLSLSVDGTRDAQGLLQLSGKLAELFFRAGNPLSQTFRAWPALLQIGNGRLLGQASLQLPVGAPLLLDLALQFQGLAGIYDRSELSGLAGELRVQLRGDQLALELPQLSLQQLNAGVSVGPLQLQGRYVTRLGQLLRGQLSWQTAQAALLQGQVWLPAGQLDLAQPNHRLQVQFKDVQLEEIFRVYPAEGLAGRGSLRGELPLLLDAAGLRIEQGQMAAQAPGYLQFRSEKIRALGRSNPGMQLVVDALDDFHFDLLDSAVSYAADGKLQLALRLQGRNPDVEKGRPINLNVNLEEDIPALLTSLQLTDRVSETIRQRVQQRLRQRNDPQKEN</sequence>
<dbReference type="Proteomes" id="UP000501379">
    <property type="component" value="Chromosome"/>
</dbReference>
<dbReference type="RefSeq" id="WP_173211123.1">
    <property type="nucleotide sequence ID" value="NZ_CP053697.2"/>
</dbReference>
<evidence type="ECO:0000313" key="2">
    <source>
        <dbReference type="Proteomes" id="UP000501379"/>
    </source>
</evidence>
<dbReference type="AlphaFoldDB" id="A0A6M8FL13"/>
<organism evidence="1 2">
    <name type="scientific">Aquipseudomonas campi</name>
    <dbReference type="NCBI Taxonomy" id="2731681"/>
    <lineage>
        <taxon>Bacteria</taxon>
        <taxon>Pseudomonadati</taxon>
        <taxon>Pseudomonadota</taxon>
        <taxon>Gammaproteobacteria</taxon>
        <taxon>Pseudomonadales</taxon>
        <taxon>Pseudomonadaceae</taxon>
        <taxon>Aquipseudomonas</taxon>
    </lineage>
</organism>
<evidence type="ECO:0000313" key="1">
    <source>
        <dbReference type="EMBL" id="QKE65327.1"/>
    </source>
</evidence>
<keyword evidence="2" id="KW-1185">Reference proteome</keyword>
<protein>
    <submittedName>
        <fullName evidence="1">YdbH domain-containing protein</fullName>
    </submittedName>
</protein>
<name>A0A6M8FL13_9GAMM</name>
<reference evidence="1" key="1">
    <citation type="submission" date="2020-07" db="EMBL/GenBank/DDBJ databases">
        <title>Nitrate ammonifying Pseudomonas campi sp. nov. isolated from German agricultural grassland.</title>
        <authorList>
            <person name="Timsy T."/>
            <person name="Ulrich A."/>
            <person name="Spanner T."/>
            <person name="Foesel B."/>
            <person name="Kolb S."/>
            <person name="Horn M.A."/>
            <person name="Behrendt U."/>
        </authorList>
    </citation>
    <scope>NUCLEOTIDE SEQUENCE</scope>
    <source>
        <strain evidence="1">S1-A32-2</strain>
    </source>
</reference>
<dbReference type="EMBL" id="CP053697">
    <property type="protein sequence ID" value="QKE65327.1"/>
    <property type="molecule type" value="Genomic_DNA"/>
</dbReference>
<accession>A0A6M8FL13</accession>
<dbReference type="KEGG" id="pcam:HNE05_18840"/>
<dbReference type="Pfam" id="PF11739">
    <property type="entry name" value="YdbH-like"/>
    <property type="match status" value="1"/>
</dbReference>
<gene>
    <name evidence="1" type="ORF">HNE05_18840</name>
</gene>